<keyword evidence="1" id="KW-0540">Nuclease</keyword>
<evidence type="ECO:0000313" key="6">
    <source>
        <dbReference type="Proteomes" id="UP001416393"/>
    </source>
</evidence>
<evidence type="ECO:0000256" key="3">
    <source>
        <dbReference type="ARBA" id="ARBA00022801"/>
    </source>
</evidence>
<dbReference type="InterPro" id="IPR035437">
    <property type="entry name" value="SNase_OB-fold_sf"/>
</dbReference>
<name>A0ABV0ABM4_9FLAO</name>
<dbReference type="PANTHER" id="PTHR12302">
    <property type="entry name" value="EBNA2 BINDING PROTEIN P100"/>
    <property type="match status" value="1"/>
</dbReference>
<evidence type="ECO:0000256" key="2">
    <source>
        <dbReference type="ARBA" id="ARBA00022759"/>
    </source>
</evidence>
<dbReference type="PROSITE" id="PS51257">
    <property type="entry name" value="PROKAR_LIPOPROTEIN"/>
    <property type="match status" value="1"/>
</dbReference>
<dbReference type="Pfam" id="PF00565">
    <property type="entry name" value="SNase"/>
    <property type="match status" value="1"/>
</dbReference>
<dbReference type="InterPro" id="IPR016071">
    <property type="entry name" value="Staphylococal_nuclease_OB-fold"/>
</dbReference>
<dbReference type="RefSeq" id="WP_346241348.1">
    <property type="nucleotide sequence ID" value="NZ_JAZHYP010000003.1"/>
</dbReference>
<feature type="domain" description="TNase-like" evidence="4">
    <location>
        <begin position="22"/>
        <end position="144"/>
    </location>
</feature>
<keyword evidence="6" id="KW-1185">Reference proteome</keyword>
<keyword evidence="3" id="KW-0378">Hydrolase</keyword>
<reference evidence="5 6" key="1">
    <citation type="submission" date="2024-01" db="EMBL/GenBank/DDBJ databases">
        <title>Mariniflexile litorale sp. nov., isolated from the shallow sediments of the Sea of Japan.</title>
        <authorList>
            <person name="Romanenko L."/>
            <person name="Bystritskaya E."/>
            <person name="Isaeva M."/>
        </authorList>
    </citation>
    <scope>NUCLEOTIDE SEQUENCE [LARGE SCALE GENOMIC DNA]</scope>
    <source>
        <strain evidence="5 6">KCTC 32427</strain>
    </source>
</reference>
<protein>
    <submittedName>
        <fullName evidence="5">Thermonuclease family protein</fullName>
    </submittedName>
</protein>
<evidence type="ECO:0000259" key="4">
    <source>
        <dbReference type="PROSITE" id="PS50830"/>
    </source>
</evidence>
<evidence type="ECO:0000256" key="1">
    <source>
        <dbReference type="ARBA" id="ARBA00022722"/>
    </source>
</evidence>
<accession>A0ABV0ABM4</accession>
<comment type="caution">
    <text evidence="5">The sequence shown here is derived from an EMBL/GenBank/DDBJ whole genome shotgun (WGS) entry which is preliminary data.</text>
</comment>
<sequence length="163" mass="18828">MFYFKQFFLTVVFLSCLFGFSQIITGKVVAIADGDTFKLLDKDSKLHKIRVANIDCPERKQPFSTKAKKFTSDAIFNKTVKINILRTDRYGRLIGDVIYNGSLNLSEELLKKGLAWHYVKYSKDPKLQSLENDARSKKNGLWQDPTSVAPWEWRANKKKIKSE</sequence>
<gene>
    <name evidence="5" type="ORF">VP395_08120</name>
</gene>
<evidence type="ECO:0000313" key="5">
    <source>
        <dbReference type="EMBL" id="MEN3323690.1"/>
    </source>
</evidence>
<dbReference type="EMBL" id="JAZHYP010000003">
    <property type="protein sequence ID" value="MEN3323690.1"/>
    <property type="molecule type" value="Genomic_DNA"/>
</dbReference>
<keyword evidence="2" id="KW-0255">Endonuclease</keyword>
<dbReference type="Gene3D" id="2.40.50.90">
    <property type="match status" value="1"/>
</dbReference>
<dbReference type="SMART" id="SM00318">
    <property type="entry name" value="SNc"/>
    <property type="match status" value="1"/>
</dbReference>
<dbReference type="PANTHER" id="PTHR12302:SF3">
    <property type="entry name" value="SERINE_THREONINE-PROTEIN KINASE 31"/>
    <property type="match status" value="1"/>
</dbReference>
<proteinExistence type="predicted"/>
<organism evidence="5 6">
    <name type="scientific">Mariniflexile soesokkakense</name>
    <dbReference type="NCBI Taxonomy" id="1343160"/>
    <lineage>
        <taxon>Bacteria</taxon>
        <taxon>Pseudomonadati</taxon>
        <taxon>Bacteroidota</taxon>
        <taxon>Flavobacteriia</taxon>
        <taxon>Flavobacteriales</taxon>
        <taxon>Flavobacteriaceae</taxon>
        <taxon>Mariniflexile</taxon>
    </lineage>
</organism>
<dbReference type="SUPFAM" id="SSF50199">
    <property type="entry name" value="Staphylococcal nuclease"/>
    <property type="match status" value="1"/>
</dbReference>
<dbReference type="PROSITE" id="PS50830">
    <property type="entry name" value="TNASE_3"/>
    <property type="match status" value="1"/>
</dbReference>
<dbReference type="Proteomes" id="UP001416393">
    <property type="component" value="Unassembled WGS sequence"/>
</dbReference>